<evidence type="ECO:0000256" key="2">
    <source>
        <dbReference type="ARBA" id="ARBA00022729"/>
    </source>
</evidence>
<keyword evidence="1" id="KW-1003">Cell membrane</keyword>
<keyword evidence="8" id="KW-1185">Reference proteome</keyword>
<name>A0A0D8J0Y1_9FIRM</name>
<evidence type="ECO:0000256" key="4">
    <source>
        <dbReference type="ARBA" id="ARBA00023139"/>
    </source>
</evidence>
<accession>A0A0D8J0Y1</accession>
<dbReference type="AlphaFoldDB" id="A0A0D8J0Y1"/>
<keyword evidence="2 6" id="KW-0732">Signal</keyword>
<reference evidence="7" key="1">
    <citation type="submission" date="2015-02" db="EMBL/GenBank/DDBJ databases">
        <title>A novel member of the family Ruminococcaceae isolated from human feces.</title>
        <authorList>
            <person name="Shkoporov A.N."/>
            <person name="Chaplin A.V."/>
            <person name="Motuzova O.V."/>
            <person name="Kafarskaia L.I."/>
            <person name="Khokhlova E.V."/>
            <person name="Efimov B.A."/>
        </authorList>
    </citation>
    <scope>NUCLEOTIDE SEQUENCE [LARGE SCALE GENOMIC DNA]</scope>
    <source>
        <strain evidence="7">585-1</strain>
    </source>
</reference>
<dbReference type="SUPFAM" id="SSF53850">
    <property type="entry name" value="Periplasmic binding protein-like II"/>
    <property type="match status" value="1"/>
</dbReference>
<dbReference type="GeneID" id="42857409"/>
<evidence type="ECO:0000256" key="6">
    <source>
        <dbReference type="SAM" id="SignalP"/>
    </source>
</evidence>
<dbReference type="EMBL" id="JXXK01000018">
    <property type="protein sequence ID" value="KJF39428.1"/>
    <property type="molecule type" value="Genomic_DNA"/>
</dbReference>
<dbReference type="InterPro" id="IPR050490">
    <property type="entry name" value="Bact_solute-bd_prot1"/>
</dbReference>
<dbReference type="PROSITE" id="PS51257">
    <property type="entry name" value="PROKAR_LIPOPROTEIN"/>
    <property type="match status" value="1"/>
</dbReference>
<keyword evidence="4" id="KW-0564">Palmitate</keyword>
<evidence type="ECO:0000313" key="7">
    <source>
        <dbReference type="EMBL" id="KJF39428.1"/>
    </source>
</evidence>
<protein>
    <recommendedName>
        <fullName evidence="9">Extracellular solute-binding protein</fullName>
    </recommendedName>
</protein>
<evidence type="ECO:0000313" key="8">
    <source>
        <dbReference type="Proteomes" id="UP000032483"/>
    </source>
</evidence>
<dbReference type="PANTHER" id="PTHR43649">
    <property type="entry name" value="ARABINOSE-BINDING PROTEIN-RELATED"/>
    <property type="match status" value="1"/>
</dbReference>
<dbReference type="Pfam" id="PF01547">
    <property type="entry name" value="SBP_bac_1"/>
    <property type="match status" value="1"/>
</dbReference>
<organism evidence="7 8">
    <name type="scientific">Ruthenibacterium lactatiformans</name>
    <dbReference type="NCBI Taxonomy" id="1550024"/>
    <lineage>
        <taxon>Bacteria</taxon>
        <taxon>Bacillati</taxon>
        <taxon>Bacillota</taxon>
        <taxon>Clostridia</taxon>
        <taxon>Eubacteriales</taxon>
        <taxon>Oscillospiraceae</taxon>
        <taxon>Ruthenibacterium</taxon>
    </lineage>
</organism>
<dbReference type="PANTHER" id="PTHR43649:SF33">
    <property type="entry name" value="POLYGALACTURONAN_RHAMNOGALACTURONAN-BINDING PROTEIN YTCQ"/>
    <property type="match status" value="1"/>
</dbReference>
<comment type="caution">
    <text evidence="7">The sequence shown here is derived from an EMBL/GenBank/DDBJ whole genome shotgun (WGS) entry which is preliminary data.</text>
</comment>
<feature type="chain" id="PRO_5039123001" description="Extracellular solute-binding protein" evidence="6">
    <location>
        <begin position="20"/>
        <end position="446"/>
    </location>
</feature>
<evidence type="ECO:0000256" key="5">
    <source>
        <dbReference type="ARBA" id="ARBA00023288"/>
    </source>
</evidence>
<dbReference type="Gene3D" id="3.40.190.10">
    <property type="entry name" value="Periplasmic binding protein-like II"/>
    <property type="match status" value="2"/>
</dbReference>
<dbReference type="InterPro" id="IPR006059">
    <property type="entry name" value="SBP"/>
</dbReference>
<sequence length="446" mass="48563">MKKRIALFLAIAMIVTLLAGCGGGTSSTPSSAPASGEGSGSSAQPVGTDKLVIWSYMNEGEPISTWEQSIVDAYSAEYPDVEVEIVFCGREIASQFQTKLNDKEADDFPDIIIQNTGVLAPLAQEGLFEPLDEALTTPAYDQDKTWGETFIPNLMESMKINGVSYFIPESMYTHGFFYDAAMFRELGLEVPNTWDDLMDVCETLKENGIAPVTLDGTTDLYNEWWFIRFAERLTTMEKIHAAAKGDAAFADEPAFLKAAQYVATFSENGYFQDGAAGSVFPAAQALFTQGKAGLLFCGAWIPTEMASQTPPEMEMKMFALPELPDSVSPWHEEIWSNAAGITVDGKNKENAINFLKIFSSMGVQEGLTALKNPSPLVGGPATQELDQIENIVNNATSISGNYGDLQQYGDWFVNVLGPLSTQLINGAITPETFITQLDTDTAAFYQ</sequence>
<evidence type="ECO:0000256" key="3">
    <source>
        <dbReference type="ARBA" id="ARBA00023136"/>
    </source>
</evidence>
<evidence type="ECO:0008006" key="9">
    <source>
        <dbReference type="Google" id="ProtNLM"/>
    </source>
</evidence>
<keyword evidence="5" id="KW-0449">Lipoprotein</keyword>
<gene>
    <name evidence="7" type="ORF">TQ39_12585</name>
</gene>
<evidence type="ECO:0000256" key="1">
    <source>
        <dbReference type="ARBA" id="ARBA00022475"/>
    </source>
</evidence>
<feature type="signal peptide" evidence="6">
    <location>
        <begin position="1"/>
        <end position="19"/>
    </location>
</feature>
<proteinExistence type="predicted"/>
<dbReference type="Proteomes" id="UP000032483">
    <property type="component" value="Unassembled WGS sequence"/>
</dbReference>
<keyword evidence="3" id="KW-0472">Membrane</keyword>
<dbReference type="RefSeq" id="WP_050005750.1">
    <property type="nucleotide sequence ID" value="NZ_CATXDA010000014.1"/>
</dbReference>